<dbReference type="EMBL" id="CADCTF010000098">
    <property type="protein sequence ID" value="CAA9244567.1"/>
    <property type="molecule type" value="Genomic_DNA"/>
</dbReference>
<protein>
    <submittedName>
        <fullName evidence="2">Uncharacterized protein</fullName>
    </submittedName>
</protein>
<dbReference type="AlphaFoldDB" id="A0A6J4I8Q4"/>
<sequence>GSAPDRPVHRCRLPAPPHPAVVLHCGDRPGLVGRRRRNAAARPPVADPPAPRAFGREVEAADLGQERPGHRRRDLV</sequence>
<reference evidence="2" key="1">
    <citation type="submission" date="2020-02" db="EMBL/GenBank/DDBJ databases">
        <authorList>
            <person name="Meier V. D."/>
        </authorList>
    </citation>
    <scope>NUCLEOTIDE SEQUENCE</scope>
    <source>
        <strain evidence="2">AVDCRST_MAG50</strain>
    </source>
</reference>
<evidence type="ECO:0000313" key="2">
    <source>
        <dbReference type="EMBL" id="CAA9244567.1"/>
    </source>
</evidence>
<feature type="compositionally biased region" description="Basic and acidic residues" evidence="1">
    <location>
        <begin position="54"/>
        <end position="76"/>
    </location>
</feature>
<feature type="region of interest" description="Disordered" evidence="1">
    <location>
        <begin position="30"/>
        <end position="76"/>
    </location>
</feature>
<name>A0A6J4I8Q4_9ACTN</name>
<organism evidence="2">
    <name type="scientific">uncultured Acidimicrobiales bacterium</name>
    <dbReference type="NCBI Taxonomy" id="310071"/>
    <lineage>
        <taxon>Bacteria</taxon>
        <taxon>Bacillati</taxon>
        <taxon>Actinomycetota</taxon>
        <taxon>Acidimicrobiia</taxon>
        <taxon>Acidimicrobiales</taxon>
        <taxon>environmental samples</taxon>
    </lineage>
</organism>
<accession>A0A6J4I8Q4</accession>
<feature type="non-terminal residue" evidence="2">
    <location>
        <position position="76"/>
    </location>
</feature>
<gene>
    <name evidence="2" type="ORF">AVDCRST_MAG50-1892</name>
</gene>
<feature type="non-terminal residue" evidence="2">
    <location>
        <position position="1"/>
    </location>
</feature>
<evidence type="ECO:0000256" key="1">
    <source>
        <dbReference type="SAM" id="MobiDB-lite"/>
    </source>
</evidence>
<proteinExistence type="predicted"/>